<keyword evidence="2" id="KW-1185">Reference proteome</keyword>
<dbReference type="AlphaFoldDB" id="A0A4D9E1N3"/>
<accession>A0A4D9E1N3</accession>
<name>A0A4D9E1N3_9SAUR</name>
<proteinExistence type="predicted"/>
<protein>
    <submittedName>
        <fullName evidence="1">Dynein assembly factor 1, axonemal</fullName>
    </submittedName>
</protein>
<gene>
    <name evidence="1" type="ORF">DR999_PMT16878</name>
</gene>
<sequence length="113" mass="12372">MGVCVCGGAPALPSSRSRQPWGRAGRRIRLRTHELLAEPISPTQANNYTAWKLRKNRAKSECLVPRKRCGPRSGLDRCVSAVQSAGVGVPVLPHCMLFTMEHGPSCFFTSQQP</sequence>
<dbReference type="EMBL" id="QXTE01000249">
    <property type="protein sequence ID" value="TFK00920.1"/>
    <property type="molecule type" value="Genomic_DNA"/>
</dbReference>
<evidence type="ECO:0000313" key="1">
    <source>
        <dbReference type="EMBL" id="TFK00920.1"/>
    </source>
</evidence>
<reference evidence="1 2" key="1">
    <citation type="submission" date="2019-04" db="EMBL/GenBank/DDBJ databases">
        <title>Draft genome of the big-headed turtle Platysternon megacephalum.</title>
        <authorList>
            <person name="Gong S."/>
        </authorList>
    </citation>
    <scope>NUCLEOTIDE SEQUENCE [LARGE SCALE GENOMIC DNA]</scope>
    <source>
        <strain evidence="1">DO16091913</strain>
        <tissue evidence="1">Muscle</tissue>
    </source>
</reference>
<reference evidence="1 2" key="2">
    <citation type="submission" date="2019-04" db="EMBL/GenBank/DDBJ databases">
        <title>The genome sequence of big-headed turtle.</title>
        <authorList>
            <person name="Gong S."/>
        </authorList>
    </citation>
    <scope>NUCLEOTIDE SEQUENCE [LARGE SCALE GENOMIC DNA]</scope>
    <source>
        <strain evidence="1">DO16091913</strain>
        <tissue evidence="1">Muscle</tissue>
    </source>
</reference>
<dbReference type="Proteomes" id="UP000297703">
    <property type="component" value="Unassembled WGS sequence"/>
</dbReference>
<organism evidence="1 2">
    <name type="scientific">Platysternon megacephalum</name>
    <name type="common">big-headed turtle</name>
    <dbReference type="NCBI Taxonomy" id="55544"/>
    <lineage>
        <taxon>Eukaryota</taxon>
        <taxon>Metazoa</taxon>
        <taxon>Chordata</taxon>
        <taxon>Craniata</taxon>
        <taxon>Vertebrata</taxon>
        <taxon>Euteleostomi</taxon>
        <taxon>Archelosauria</taxon>
        <taxon>Testudinata</taxon>
        <taxon>Testudines</taxon>
        <taxon>Cryptodira</taxon>
        <taxon>Durocryptodira</taxon>
        <taxon>Testudinoidea</taxon>
        <taxon>Platysternidae</taxon>
        <taxon>Platysternon</taxon>
    </lineage>
</organism>
<evidence type="ECO:0000313" key="2">
    <source>
        <dbReference type="Proteomes" id="UP000297703"/>
    </source>
</evidence>
<comment type="caution">
    <text evidence="1">The sequence shown here is derived from an EMBL/GenBank/DDBJ whole genome shotgun (WGS) entry which is preliminary data.</text>
</comment>